<reference evidence="3 4" key="1">
    <citation type="submission" date="2016-07" db="EMBL/GenBank/DDBJ databases">
        <title>Pervasive Adenine N6-methylation of Active Genes in Fungi.</title>
        <authorList>
            <consortium name="DOE Joint Genome Institute"/>
            <person name="Mondo S.J."/>
            <person name="Dannebaum R.O."/>
            <person name="Kuo R.C."/>
            <person name="Labutti K."/>
            <person name="Haridas S."/>
            <person name="Kuo A."/>
            <person name="Salamov A."/>
            <person name="Ahrendt S.R."/>
            <person name="Lipzen A."/>
            <person name="Sullivan W."/>
            <person name="Andreopoulos W.B."/>
            <person name="Clum A."/>
            <person name="Lindquist E."/>
            <person name="Daum C."/>
            <person name="Ramamoorthy G.K."/>
            <person name="Gryganskyi A."/>
            <person name="Culley D."/>
            <person name="Magnuson J.K."/>
            <person name="James T.Y."/>
            <person name="O'Malley M.A."/>
            <person name="Stajich J.E."/>
            <person name="Spatafora J.W."/>
            <person name="Visel A."/>
            <person name="Grigoriev I.V."/>
        </authorList>
    </citation>
    <scope>NUCLEOTIDE SEQUENCE [LARGE SCALE GENOMIC DNA]</scope>
    <source>
        <strain evidence="3 4">NRRL 1336</strain>
    </source>
</reference>
<feature type="compositionally biased region" description="Low complexity" evidence="1">
    <location>
        <begin position="295"/>
        <end position="335"/>
    </location>
</feature>
<organism evidence="3 4">
    <name type="scientific">Absidia repens</name>
    <dbReference type="NCBI Taxonomy" id="90262"/>
    <lineage>
        <taxon>Eukaryota</taxon>
        <taxon>Fungi</taxon>
        <taxon>Fungi incertae sedis</taxon>
        <taxon>Mucoromycota</taxon>
        <taxon>Mucoromycotina</taxon>
        <taxon>Mucoromycetes</taxon>
        <taxon>Mucorales</taxon>
        <taxon>Cunninghamellaceae</taxon>
        <taxon>Absidia</taxon>
    </lineage>
</organism>
<feature type="region of interest" description="Disordered" evidence="1">
    <location>
        <begin position="1"/>
        <end position="40"/>
    </location>
</feature>
<dbReference type="OrthoDB" id="2384577at2759"/>
<dbReference type="PROSITE" id="PS50090">
    <property type="entry name" value="MYB_LIKE"/>
    <property type="match status" value="1"/>
</dbReference>
<evidence type="ECO:0000259" key="2">
    <source>
        <dbReference type="PROSITE" id="PS50090"/>
    </source>
</evidence>
<evidence type="ECO:0000313" key="3">
    <source>
        <dbReference type="EMBL" id="ORZ06029.1"/>
    </source>
</evidence>
<feature type="region of interest" description="Disordered" evidence="1">
    <location>
        <begin position="203"/>
        <end position="338"/>
    </location>
</feature>
<feature type="region of interest" description="Disordered" evidence="1">
    <location>
        <begin position="99"/>
        <end position="127"/>
    </location>
</feature>
<dbReference type="InterPro" id="IPR001005">
    <property type="entry name" value="SANT/Myb"/>
</dbReference>
<sequence length="400" mass="44268">MASTKEYQYMGPSFTQTHGHKALSGKNTVDLSPMDLDFSSAMNLNNSMDTAQTGRHRYHHPRNQQQQQQNPPAPSHASRHSSFQLPSFASLISGGPCHSVPFREHMTSPTTTPAPSNATPSSMRLPRLDDHSMQLPLVPPYASLSKSSPDYPVQQPVFGALPSTAAATQARPNDTSAFDSVTSNCNQECYSSVTPHSPNIEFIPTTTPMADISPKPASAKKGRRTRKPKFISRVLNANMQWSSNNNSKNNDGVTFRPYQYEPRRPSQQQQQEQQQHQQEQQQHQQQILGVGRQRISSIGTSSSSLASSGPMSSSTTIVDPSPSSSTTPSIISNSSATMVKPRWQETERMDLLKAIVKEKQLDDMTSFSWDKISLAVGRAKKACKDQYRREILPALMEKLK</sequence>
<proteinExistence type="predicted"/>
<feature type="compositionally biased region" description="Low complexity" evidence="1">
    <location>
        <begin position="267"/>
        <end position="286"/>
    </location>
</feature>
<accession>A0A1X2HZI3</accession>
<feature type="compositionally biased region" description="Polar residues" evidence="1">
    <location>
        <begin position="235"/>
        <end position="252"/>
    </location>
</feature>
<feature type="region of interest" description="Disordered" evidence="1">
    <location>
        <begin position="53"/>
        <end position="81"/>
    </location>
</feature>
<comment type="caution">
    <text evidence="3">The sequence shown here is derived from an EMBL/GenBank/DDBJ whole genome shotgun (WGS) entry which is preliminary data.</text>
</comment>
<keyword evidence="4" id="KW-1185">Reference proteome</keyword>
<name>A0A1X2HZI3_9FUNG</name>
<dbReference type="Proteomes" id="UP000193560">
    <property type="component" value="Unassembled WGS sequence"/>
</dbReference>
<dbReference type="EMBL" id="MCGE01000041">
    <property type="protein sequence ID" value="ORZ06029.1"/>
    <property type="molecule type" value="Genomic_DNA"/>
</dbReference>
<evidence type="ECO:0000313" key="4">
    <source>
        <dbReference type="Proteomes" id="UP000193560"/>
    </source>
</evidence>
<dbReference type="AlphaFoldDB" id="A0A1X2HZI3"/>
<evidence type="ECO:0000256" key="1">
    <source>
        <dbReference type="SAM" id="MobiDB-lite"/>
    </source>
</evidence>
<feature type="compositionally biased region" description="Basic residues" evidence="1">
    <location>
        <begin position="218"/>
        <end position="230"/>
    </location>
</feature>
<feature type="domain" description="Myb-like" evidence="2">
    <location>
        <begin position="335"/>
        <end position="391"/>
    </location>
</feature>
<protein>
    <recommendedName>
        <fullName evidence="2">Myb-like domain-containing protein</fullName>
    </recommendedName>
</protein>
<feature type="compositionally biased region" description="Low complexity" evidence="1">
    <location>
        <begin position="107"/>
        <end position="122"/>
    </location>
</feature>
<gene>
    <name evidence="3" type="ORF">BCR42DRAFT_427531</name>
</gene>